<dbReference type="AlphaFoldDB" id="A0A0F9SZ68"/>
<accession>A0A0F9SZ68</accession>
<reference evidence="1" key="1">
    <citation type="journal article" date="2015" name="Nature">
        <title>Complex archaea that bridge the gap between prokaryotes and eukaryotes.</title>
        <authorList>
            <person name="Spang A."/>
            <person name="Saw J.H."/>
            <person name="Jorgensen S.L."/>
            <person name="Zaremba-Niedzwiedzka K."/>
            <person name="Martijn J."/>
            <person name="Lind A.E."/>
            <person name="van Eijk R."/>
            <person name="Schleper C."/>
            <person name="Guy L."/>
            <person name="Ettema T.J."/>
        </authorList>
    </citation>
    <scope>NUCLEOTIDE SEQUENCE</scope>
</reference>
<dbReference type="EMBL" id="LAZR01000365">
    <property type="protein sequence ID" value="KKN72254.1"/>
    <property type="molecule type" value="Genomic_DNA"/>
</dbReference>
<comment type="caution">
    <text evidence="1">The sequence shown here is derived from an EMBL/GenBank/DDBJ whole genome shotgun (WGS) entry which is preliminary data.</text>
</comment>
<gene>
    <name evidence="1" type="ORF">LCGC14_0412050</name>
</gene>
<proteinExistence type="predicted"/>
<name>A0A0F9SZ68_9ZZZZ</name>
<protein>
    <submittedName>
        <fullName evidence="1">Uncharacterized protein</fullName>
    </submittedName>
</protein>
<organism evidence="1">
    <name type="scientific">marine sediment metagenome</name>
    <dbReference type="NCBI Taxonomy" id="412755"/>
    <lineage>
        <taxon>unclassified sequences</taxon>
        <taxon>metagenomes</taxon>
        <taxon>ecological metagenomes</taxon>
    </lineage>
</organism>
<sequence length="76" mass="8869">MKFDDLHLKSRVRDRLGNVYEVTRYRTNTASDMIWLKSLDTTGGLTLTRKEFKEGTWEIIFLASVNSSIMEHNDTD</sequence>
<evidence type="ECO:0000313" key="1">
    <source>
        <dbReference type="EMBL" id="KKN72254.1"/>
    </source>
</evidence>